<feature type="domain" description="Separase-like TPR repeats region" evidence="1">
    <location>
        <begin position="6"/>
        <end position="102"/>
    </location>
</feature>
<comment type="caution">
    <text evidence="2">The sequence shown here is derived from an EMBL/GenBank/DDBJ whole genome shotgun (WGS) entry which is preliminary data.</text>
</comment>
<proteinExistence type="predicted"/>
<evidence type="ECO:0000313" key="2">
    <source>
        <dbReference type="EMBL" id="KAK8499816.1"/>
    </source>
</evidence>
<organism evidence="2 3">
    <name type="scientific">Hibiscus sabdariffa</name>
    <name type="common">roselle</name>
    <dbReference type="NCBI Taxonomy" id="183260"/>
    <lineage>
        <taxon>Eukaryota</taxon>
        <taxon>Viridiplantae</taxon>
        <taxon>Streptophyta</taxon>
        <taxon>Embryophyta</taxon>
        <taxon>Tracheophyta</taxon>
        <taxon>Spermatophyta</taxon>
        <taxon>Magnoliopsida</taxon>
        <taxon>eudicotyledons</taxon>
        <taxon>Gunneridae</taxon>
        <taxon>Pentapetalae</taxon>
        <taxon>rosids</taxon>
        <taxon>malvids</taxon>
        <taxon>Malvales</taxon>
        <taxon>Malvaceae</taxon>
        <taxon>Malvoideae</taxon>
        <taxon>Hibiscus</taxon>
    </lineage>
</organism>
<dbReference type="Pfam" id="PF25110">
    <property type="entry name" value="TPR_ESP1"/>
    <property type="match status" value="1"/>
</dbReference>
<keyword evidence="3" id="KW-1185">Reference proteome</keyword>
<reference evidence="2 3" key="1">
    <citation type="journal article" date="2024" name="G3 (Bethesda)">
        <title>Genome assembly of Hibiscus sabdariffa L. provides insights into metabolisms of medicinal natural products.</title>
        <authorList>
            <person name="Kim T."/>
        </authorList>
    </citation>
    <scope>NUCLEOTIDE SEQUENCE [LARGE SCALE GENOMIC DNA]</scope>
    <source>
        <strain evidence="2">TK-2024</strain>
        <tissue evidence="2">Old leaves</tissue>
    </source>
</reference>
<sequence length="102" mass="11545">MSTPTETSILSDLQTSGDSKIHSLVSEYLRPISTLANSKKKKLDKAAVRSLAKQFLSFLSNSFPIIYKRIYIQDPNELQKASLSDFFETYRLCITCLEFVSS</sequence>
<name>A0ABR2AZL2_9ROSI</name>
<accession>A0ABR2AZL2</accession>
<dbReference type="InterPro" id="IPR056933">
    <property type="entry name" value="TPR_ESP1"/>
</dbReference>
<dbReference type="EMBL" id="JBBPBM010000227">
    <property type="protein sequence ID" value="KAK8499816.1"/>
    <property type="molecule type" value="Genomic_DNA"/>
</dbReference>
<protein>
    <recommendedName>
        <fullName evidence="1">Separase-like TPR repeats region domain-containing protein</fullName>
    </recommendedName>
</protein>
<evidence type="ECO:0000259" key="1">
    <source>
        <dbReference type="Pfam" id="PF25110"/>
    </source>
</evidence>
<evidence type="ECO:0000313" key="3">
    <source>
        <dbReference type="Proteomes" id="UP001472677"/>
    </source>
</evidence>
<gene>
    <name evidence="2" type="ORF">V6N12_072520</name>
</gene>
<dbReference type="Proteomes" id="UP001472677">
    <property type="component" value="Unassembled WGS sequence"/>
</dbReference>